<dbReference type="Pfam" id="PF00400">
    <property type="entry name" value="WD40"/>
    <property type="match status" value="1"/>
</dbReference>
<dbReference type="EMBL" id="JAGMUV010000026">
    <property type="protein sequence ID" value="KAH7119305.1"/>
    <property type="molecule type" value="Genomic_DNA"/>
</dbReference>
<keyword evidence="9" id="KW-1185">Reference proteome</keyword>
<evidence type="ECO:0000256" key="3">
    <source>
        <dbReference type="ARBA" id="ARBA00023054"/>
    </source>
</evidence>
<dbReference type="SMART" id="SM00320">
    <property type="entry name" value="WD40"/>
    <property type="match status" value="1"/>
</dbReference>
<evidence type="ECO:0000256" key="4">
    <source>
        <dbReference type="ARBA" id="ARBA00038415"/>
    </source>
</evidence>
<dbReference type="InterPro" id="IPR015943">
    <property type="entry name" value="WD40/YVTN_repeat-like_dom_sf"/>
</dbReference>
<dbReference type="Proteomes" id="UP000738349">
    <property type="component" value="Unassembled WGS sequence"/>
</dbReference>
<sequence>MGSDWNACLQTLEGHGNVVNSVMFSADGQRLTSGSDDYTIKIWDAATGACLQTLEVGRTLAHLSLDPMTDSRLSTDIGFLDLDILPAIDNQLTETASRGGSHSGYGISTDGMWIVKDGRSMLWLPPEYRASAWALVELTVAIGCRLGRVLVMKFS</sequence>
<proteinExistence type="inferred from homology"/>
<dbReference type="GO" id="GO:0005634">
    <property type="term" value="C:nucleus"/>
    <property type="evidence" value="ECO:0007669"/>
    <property type="project" value="TreeGrafter"/>
</dbReference>
<name>A0A9P9DH25_9HYPO</name>
<reference evidence="8" key="1">
    <citation type="journal article" date="2021" name="Nat. Commun.">
        <title>Genetic determinants of endophytism in the Arabidopsis root mycobiome.</title>
        <authorList>
            <person name="Mesny F."/>
            <person name="Miyauchi S."/>
            <person name="Thiergart T."/>
            <person name="Pickel B."/>
            <person name="Atanasova L."/>
            <person name="Karlsson M."/>
            <person name="Huettel B."/>
            <person name="Barry K.W."/>
            <person name="Haridas S."/>
            <person name="Chen C."/>
            <person name="Bauer D."/>
            <person name="Andreopoulos W."/>
            <person name="Pangilinan J."/>
            <person name="LaButti K."/>
            <person name="Riley R."/>
            <person name="Lipzen A."/>
            <person name="Clum A."/>
            <person name="Drula E."/>
            <person name="Henrissat B."/>
            <person name="Kohler A."/>
            <person name="Grigoriev I.V."/>
            <person name="Martin F.M."/>
            <person name="Hacquard S."/>
        </authorList>
    </citation>
    <scope>NUCLEOTIDE SEQUENCE</scope>
    <source>
        <strain evidence="8">MPI-CAGE-AT-0147</strain>
    </source>
</reference>
<protein>
    <recommendedName>
        <fullName evidence="5">Mitochondrial division protein 1</fullName>
    </recommendedName>
</protein>
<dbReference type="InterPro" id="IPR036322">
    <property type="entry name" value="WD40_repeat_dom_sf"/>
</dbReference>
<dbReference type="InterPro" id="IPR019775">
    <property type="entry name" value="WD40_repeat_CS"/>
</dbReference>
<keyword evidence="1 7" id="KW-0853">WD repeat</keyword>
<dbReference type="PROSITE" id="PS00678">
    <property type="entry name" value="WD_REPEATS_1"/>
    <property type="match status" value="1"/>
</dbReference>
<organism evidence="8 9">
    <name type="scientific">Dactylonectria macrodidyma</name>
    <dbReference type="NCBI Taxonomy" id="307937"/>
    <lineage>
        <taxon>Eukaryota</taxon>
        <taxon>Fungi</taxon>
        <taxon>Dikarya</taxon>
        <taxon>Ascomycota</taxon>
        <taxon>Pezizomycotina</taxon>
        <taxon>Sordariomycetes</taxon>
        <taxon>Hypocreomycetidae</taxon>
        <taxon>Hypocreales</taxon>
        <taxon>Nectriaceae</taxon>
        <taxon>Dactylonectria</taxon>
    </lineage>
</organism>
<dbReference type="SUPFAM" id="SSF50978">
    <property type="entry name" value="WD40 repeat-like"/>
    <property type="match status" value="1"/>
</dbReference>
<evidence type="ECO:0000313" key="9">
    <source>
        <dbReference type="Proteomes" id="UP000738349"/>
    </source>
</evidence>
<dbReference type="GO" id="GO:1990234">
    <property type="term" value="C:transferase complex"/>
    <property type="evidence" value="ECO:0007669"/>
    <property type="project" value="UniProtKB-ARBA"/>
</dbReference>
<dbReference type="InterPro" id="IPR001680">
    <property type="entry name" value="WD40_rpt"/>
</dbReference>
<keyword evidence="2" id="KW-0677">Repeat</keyword>
<dbReference type="PANTHER" id="PTHR22847">
    <property type="entry name" value="WD40 REPEAT PROTEIN"/>
    <property type="match status" value="1"/>
</dbReference>
<evidence type="ECO:0000256" key="7">
    <source>
        <dbReference type="PROSITE-ProRule" id="PRU00221"/>
    </source>
</evidence>
<dbReference type="AlphaFoldDB" id="A0A9P9DH25"/>
<dbReference type="PROSITE" id="PS50082">
    <property type="entry name" value="WD_REPEATS_2"/>
    <property type="match status" value="1"/>
</dbReference>
<evidence type="ECO:0000256" key="2">
    <source>
        <dbReference type="ARBA" id="ARBA00022737"/>
    </source>
</evidence>
<comment type="caution">
    <text evidence="8">The sequence shown here is derived from an EMBL/GenBank/DDBJ whole genome shotgun (WGS) entry which is preliminary data.</text>
</comment>
<keyword evidence="3" id="KW-0175">Coiled coil</keyword>
<dbReference type="PANTHER" id="PTHR22847:SF637">
    <property type="entry name" value="WD REPEAT DOMAIN 5B"/>
    <property type="match status" value="1"/>
</dbReference>
<evidence type="ECO:0000256" key="5">
    <source>
        <dbReference type="ARBA" id="ARBA00039789"/>
    </source>
</evidence>
<evidence type="ECO:0000256" key="6">
    <source>
        <dbReference type="ARBA" id="ARBA00043913"/>
    </source>
</evidence>
<accession>A0A9P9DH25</accession>
<gene>
    <name evidence="8" type="ORF">EDB81DRAFT_667219</name>
</gene>
<dbReference type="OrthoDB" id="5240432at2759"/>
<feature type="repeat" description="WD" evidence="7">
    <location>
        <begin position="12"/>
        <end position="53"/>
    </location>
</feature>
<dbReference type="PROSITE" id="PS50294">
    <property type="entry name" value="WD_REPEATS_REGION"/>
    <property type="match status" value="1"/>
</dbReference>
<comment type="similarity">
    <text evidence="4">Belongs to the WD repeat MDV1/CAF4 family.</text>
</comment>
<evidence type="ECO:0000313" key="8">
    <source>
        <dbReference type="EMBL" id="KAH7119305.1"/>
    </source>
</evidence>
<comment type="function">
    <text evidence="6">Involved in mitochondrial fission. Acts as an adapter protein required to form mitochondrial fission complexes. Formation of these complexes is required to promote constriction and fission of the mitochondrial compartment at a late step in mitochondrial division.</text>
</comment>
<evidence type="ECO:0000256" key="1">
    <source>
        <dbReference type="ARBA" id="ARBA00022574"/>
    </source>
</evidence>
<dbReference type="Gene3D" id="2.130.10.10">
    <property type="entry name" value="YVTN repeat-like/Quinoprotein amine dehydrogenase"/>
    <property type="match status" value="1"/>
</dbReference>